<evidence type="ECO:0000259" key="7">
    <source>
        <dbReference type="PROSITE" id="PS50850"/>
    </source>
</evidence>
<feature type="transmembrane region" description="Helical" evidence="6">
    <location>
        <begin position="58"/>
        <end position="91"/>
    </location>
</feature>
<feature type="transmembrane region" description="Helical" evidence="6">
    <location>
        <begin position="30"/>
        <end position="51"/>
    </location>
</feature>
<comment type="subcellular location">
    <subcellularLocation>
        <location evidence="1">Cell membrane</location>
        <topology evidence="1">Multi-pass membrane protein</topology>
    </subcellularLocation>
</comment>
<organism evidence="8 9">
    <name type="scientific">Cytobacillus purgationiresistens</name>
    <dbReference type="NCBI Taxonomy" id="863449"/>
    <lineage>
        <taxon>Bacteria</taxon>
        <taxon>Bacillati</taxon>
        <taxon>Bacillota</taxon>
        <taxon>Bacilli</taxon>
        <taxon>Bacillales</taxon>
        <taxon>Bacillaceae</taxon>
        <taxon>Cytobacillus</taxon>
    </lineage>
</organism>
<evidence type="ECO:0000256" key="5">
    <source>
        <dbReference type="ARBA" id="ARBA00023136"/>
    </source>
</evidence>
<reference evidence="8 9" key="1">
    <citation type="submission" date="2023-07" db="EMBL/GenBank/DDBJ databases">
        <title>Genomic Encyclopedia of Type Strains, Phase IV (KMG-IV): sequencing the most valuable type-strain genomes for metagenomic binning, comparative biology and taxonomic classification.</title>
        <authorList>
            <person name="Goeker M."/>
        </authorList>
    </citation>
    <scope>NUCLEOTIDE SEQUENCE [LARGE SCALE GENOMIC DNA]</scope>
    <source>
        <strain evidence="8 9">DSM 23494</strain>
    </source>
</reference>
<accession>A0ABU0AMM6</accession>
<evidence type="ECO:0000256" key="4">
    <source>
        <dbReference type="ARBA" id="ARBA00022989"/>
    </source>
</evidence>
<evidence type="ECO:0000256" key="1">
    <source>
        <dbReference type="ARBA" id="ARBA00004651"/>
    </source>
</evidence>
<dbReference type="InterPro" id="IPR020846">
    <property type="entry name" value="MFS_dom"/>
</dbReference>
<evidence type="ECO:0000256" key="2">
    <source>
        <dbReference type="ARBA" id="ARBA00022448"/>
    </source>
</evidence>
<dbReference type="PROSITE" id="PS50850">
    <property type="entry name" value="MFS"/>
    <property type="match status" value="1"/>
</dbReference>
<name>A0ABU0AMM6_9BACI</name>
<dbReference type="SUPFAM" id="SSF103473">
    <property type="entry name" value="MFS general substrate transporter"/>
    <property type="match status" value="1"/>
</dbReference>
<comment type="caution">
    <text evidence="8">The sequence shown here is derived from an EMBL/GenBank/DDBJ whole genome shotgun (WGS) entry which is preliminary data.</text>
</comment>
<dbReference type="InterPro" id="IPR036259">
    <property type="entry name" value="MFS_trans_sf"/>
</dbReference>
<evidence type="ECO:0000313" key="9">
    <source>
        <dbReference type="Proteomes" id="UP001238088"/>
    </source>
</evidence>
<gene>
    <name evidence="8" type="ORF">J2S17_004398</name>
</gene>
<dbReference type="Proteomes" id="UP001238088">
    <property type="component" value="Unassembled WGS sequence"/>
</dbReference>
<protein>
    <recommendedName>
        <fullName evidence="7">Major facilitator superfamily (MFS) profile domain-containing protein</fullName>
    </recommendedName>
</protein>
<sequence length="93" mass="9858">MTLNFFIAGPGSMAIPLIANDVLQGTGFHVSVLEIAITVGMIGGAILIGFFNPKRKRGFIVLGQLCFLGVTMVLLSMVTTLWQGVIAFALIGF</sequence>
<evidence type="ECO:0000256" key="6">
    <source>
        <dbReference type="SAM" id="Phobius"/>
    </source>
</evidence>
<keyword evidence="5 6" id="KW-0472">Membrane</keyword>
<proteinExistence type="predicted"/>
<keyword evidence="4 6" id="KW-1133">Transmembrane helix</keyword>
<evidence type="ECO:0000256" key="3">
    <source>
        <dbReference type="ARBA" id="ARBA00022692"/>
    </source>
</evidence>
<keyword evidence="9" id="KW-1185">Reference proteome</keyword>
<keyword evidence="3 6" id="KW-0812">Transmembrane</keyword>
<keyword evidence="2" id="KW-0813">Transport</keyword>
<dbReference type="EMBL" id="JAUSUB010000024">
    <property type="protein sequence ID" value="MDQ0272506.1"/>
    <property type="molecule type" value="Genomic_DNA"/>
</dbReference>
<feature type="domain" description="Major facilitator superfamily (MFS) profile" evidence="7">
    <location>
        <begin position="1"/>
        <end position="93"/>
    </location>
</feature>
<evidence type="ECO:0000313" key="8">
    <source>
        <dbReference type="EMBL" id="MDQ0272506.1"/>
    </source>
</evidence>